<evidence type="ECO:0000256" key="1">
    <source>
        <dbReference type="ARBA" id="ARBA00007074"/>
    </source>
</evidence>
<organism evidence="6 7">
    <name type="scientific">Cupriavidus taiwanensis</name>
    <dbReference type="NCBI Taxonomy" id="164546"/>
    <lineage>
        <taxon>Bacteria</taxon>
        <taxon>Pseudomonadati</taxon>
        <taxon>Pseudomonadota</taxon>
        <taxon>Betaproteobacteria</taxon>
        <taxon>Burkholderiales</taxon>
        <taxon>Burkholderiaceae</taxon>
        <taxon>Cupriavidus</taxon>
    </lineage>
</organism>
<protein>
    <submittedName>
        <fullName evidence="6">Putative phage cell wall peptidase, NlpC/P60 family</fullName>
    </submittedName>
</protein>
<dbReference type="InterPro" id="IPR038765">
    <property type="entry name" value="Papain-like_cys_pep_sf"/>
</dbReference>
<dbReference type="AlphaFoldDB" id="A0A375II03"/>
<evidence type="ECO:0000313" key="6">
    <source>
        <dbReference type="EMBL" id="SPK73718.1"/>
    </source>
</evidence>
<reference evidence="6 7" key="1">
    <citation type="submission" date="2018-01" db="EMBL/GenBank/DDBJ databases">
        <authorList>
            <person name="Gaut B.S."/>
            <person name="Morton B.R."/>
            <person name="Clegg M.T."/>
            <person name="Duvall M.R."/>
        </authorList>
    </citation>
    <scope>NUCLEOTIDE SEQUENCE [LARGE SCALE GENOMIC DNA]</scope>
    <source>
        <strain evidence="6">Cupriavidus taiwanensis LMG 19425</strain>
    </source>
</reference>
<evidence type="ECO:0000256" key="3">
    <source>
        <dbReference type="ARBA" id="ARBA00022801"/>
    </source>
</evidence>
<keyword evidence="2" id="KW-0645">Protease</keyword>
<evidence type="ECO:0000313" key="7">
    <source>
        <dbReference type="Proteomes" id="UP000255505"/>
    </source>
</evidence>
<keyword evidence="4" id="KW-0788">Thiol protease</keyword>
<dbReference type="GO" id="GO:0006508">
    <property type="term" value="P:proteolysis"/>
    <property type="evidence" value="ECO:0007669"/>
    <property type="project" value="UniProtKB-KW"/>
</dbReference>
<comment type="similarity">
    <text evidence="1">Belongs to the peptidase C40 family.</text>
</comment>
<dbReference type="InterPro" id="IPR000064">
    <property type="entry name" value="NLP_P60_dom"/>
</dbReference>
<dbReference type="SUPFAM" id="SSF54001">
    <property type="entry name" value="Cysteine proteinases"/>
    <property type="match status" value="1"/>
</dbReference>
<evidence type="ECO:0000259" key="5">
    <source>
        <dbReference type="PROSITE" id="PS51935"/>
    </source>
</evidence>
<evidence type="ECO:0000256" key="2">
    <source>
        <dbReference type="ARBA" id="ARBA00022670"/>
    </source>
</evidence>
<dbReference type="Gene3D" id="3.90.1720.10">
    <property type="entry name" value="endopeptidase domain like (from Nostoc punctiforme)"/>
    <property type="match status" value="1"/>
</dbReference>
<proteinExistence type="inferred from homology"/>
<dbReference type="PROSITE" id="PS51935">
    <property type="entry name" value="NLPC_P60"/>
    <property type="match status" value="1"/>
</dbReference>
<feature type="domain" description="NlpC/P60" evidence="5">
    <location>
        <begin position="1"/>
        <end position="134"/>
    </location>
</feature>
<evidence type="ECO:0000256" key="4">
    <source>
        <dbReference type="ARBA" id="ARBA00022807"/>
    </source>
</evidence>
<dbReference type="EMBL" id="LT991976">
    <property type="protein sequence ID" value="SPK73718.1"/>
    <property type="molecule type" value="Genomic_DNA"/>
</dbReference>
<name>A0A375II03_9BURK</name>
<accession>A0A375II03</accession>
<sequence length="137" mass="15476">MTTRDQFVGEARTWLDTPWQHQGRLKGLACDCVGLVLETARALGLIDFDFTNYERRPDGVSLREHCNRLMHPIPVAEAGPADVLLFAWNNSPVHLAIVTGPETIIHAFAINRRVIEHRIDERWRAQIAAAYHIAGVE</sequence>
<gene>
    <name evidence="6" type="ORF">CT19425_110255</name>
</gene>
<dbReference type="RefSeq" id="WP_115663196.1">
    <property type="nucleotide sequence ID" value="NZ_LT991976.1"/>
</dbReference>
<dbReference type="Proteomes" id="UP000255505">
    <property type="component" value="Chromosome I"/>
</dbReference>
<dbReference type="GO" id="GO:0008234">
    <property type="term" value="F:cysteine-type peptidase activity"/>
    <property type="evidence" value="ECO:0007669"/>
    <property type="project" value="UniProtKB-KW"/>
</dbReference>
<keyword evidence="3" id="KW-0378">Hydrolase</keyword>